<dbReference type="GO" id="GO:0016020">
    <property type="term" value="C:membrane"/>
    <property type="evidence" value="ECO:0007669"/>
    <property type="project" value="UniProtKB-SubCell"/>
</dbReference>
<feature type="transmembrane region" description="Helical" evidence="5">
    <location>
        <begin position="173"/>
        <end position="193"/>
    </location>
</feature>
<evidence type="ECO:0000256" key="4">
    <source>
        <dbReference type="ARBA" id="ARBA00023136"/>
    </source>
</evidence>
<evidence type="ECO:0000313" key="8">
    <source>
        <dbReference type="Proteomes" id="UP000298663"/>
    </source>
</evidence>
<dbReference type="PANTHER" id="PTHR23360">
    <property type="entry name" value="G-PROTEIN COUPLED RECEPTORS FAMILY 1 PROFILE DOMAIN-CONTAINING PROTEIN-RELATED"/>
    <property type="match status" value="1"/>
</dbReference>
<feature type="transmembrane region" description="Helical" evidence="5">
    <location>
        <begin position="131"/>
        <end position="153"/>
    </location>
</feature>
<dbReference type="EMBL" id="AZBU02000006">
    <property type="protein sequence ID" value="TKR72240.1"/>
    <property type="molecule type" value="Genomic_DNA"/>
</dbReference>
<evidence type="ECO:0000313" key="7">
    <source>
        <dbReference type="EMBL" id="TKR72240.1"/>
    </source>
</evidence>
<evidence type="ECO:0000256" key="2">
    <source>
        <dbReference type="ARBA" id="ARBA00022692"/>
    </source>
</evidence>
<sequence>MSTNVSEVSLPTYLLMSKIHSIAYLIVAFVGWIGNGLMIAVTIRSKNLRAPSNILIAIQSASDIISTSYLAVFPYFVFSELFISSKVCFFFTMVPISAVEFSNWIVLFIAFDRFILTKFPLFHFKLDKKQYVIGIVWFCLTYTVILKVLAYVFMEETSTTCFATGGLTGVINYVWFSCTGIVTVGVVVLYKAILTHSSSYSEEYRKISRAVKTILLFHVFGWCFTVMSSALAIIFVSRQANT</sequence>
<feature type="transmembrane region" description="Helical" evidence="5">
    <location>
        <begin position="22"/>
        <end position="43"/>
    </location>
</feature>
<accession>A0A4U5MRE4</accession>
<keyword evidence="8" id="KW-1185">Reference proteome</keyword>
<organism evidence="7 8">
    <name type="scientific">Steinernema carpocapsae</name>
    <name type="common">Entomopathogenic nematode</name>
    <dbReference type="NCBI Taxonomy" id="34508"/>
    <lineage>
        <taxon>Eukaryota</taxon>
        <taxon>Metazoa</taxon>
        <taxon>Ecdysozoa</taxon>
        <taxon>Nematoda</taxon>
        <taxon>Chromadorea</taxon>
        <taxon>Rhabditida</taxon>
        <taxon>Tylenchina</taxon>
        <taxon>Panagrolaimomorpha</taxon>
        <taxon>Strongyloidoidea</taxon>
        <taxon>Steinernematidae</taxon>
        <taxon>Steinernema</taxon>
    </lineage>
</organism>
<dbReference type="InterPro" id="IPR000276">
    <property type="entry name" value="GPCR_Rhodpsn"/>
</dbReference>
<dbReference type="AlphaFoldDB" id="A0A4U5MRE4"/>
<dbReference type="Proteomes" id="UP000298663">
    <property type="component" value="Unassembled WGS sequence"/>
</dbReference>
<feature type="domain" description="G-protein coupled receptors family 1 profile" evidence="6">
    <location>
        <begin position="34"/>
        <end position="242"/>
    </location>
</feature>
<dbReference type="Gene3D" id="1.20.1070.10">
    <property type="entry name" value="Rhodopsin 7-helix transmembrane proteins"/>
    <property type="match status" value="1"/>
</dbReference>
<evidence type="ECO:0000256" key="5">
    <source>
        <dbReference type="SAM" id="Phobius"/>
    </source>
</evidence>
<dbReference type="SUPFAM" id="SSF81321">
    <property type="entry name" value="Family A G protein-coupled receptor-like"/>
    <property type="match status" value="1"/>
</dbReference>
<name>A0A4U5MRE4_STECR</name>
<dbReference type="InterPro" id="IPR017452">
    <property type="entry name" value="GPCR_Rhodpsn_7TM"/>
</dbReference>
<dbReference type="PROSITE" id="PS50262">
    <property type="entry name" value="G_PROTEIN_RECEP_F1_2"/>
    <property type="match status" value="1"/>
</dbReference>
<keyword evidence="4 5" id="KW-0472">Membrane</keyword>
<comment type="caution">
    <text evidence="7">The sequence shown here is derived from an EMBL/GenBank/DDBJ whole genome shotgun (WGS) entry which is preliminary data.</text>
</comment>
<keyword evidence="3 5" id="KW-1133">Transmembrane helix</keyword>
<feature type="transmembrane region" description="Helical" evidence="5">
    <location>
        <begin position="214"/>
        <end position="236"/>
    </location>
</feature>
<dbReference type="InterPro" id="IPR019424">
    <property type="entry name" value="7TM_GPCR_Srsx"/>
</dbReference>
<dbReference type="InterPro" id="IPR047130">
    <property type="entry name" value="7TM_GPCR_Srsx_nematod"/>
</dbReference>
<comment type="subcellular location">
    <subcellularLocation>
        <location evidence="1">Membrane</location>
    </subcellularLocation>
</comment>
<proteinExistence type="predicted"/>
<dbReference type="GO" id="GO:0004930">
    <property type="term" value="F:G protein-coupled receptor activity"/>
    <property type="evidence" value="ECO:0007669"/>
    <property type="project" value="InterPro"/>
</dbReference>
<evidence type="ECO:0000256" key="1">
    <source>
        <dbReference type="ARBA" id="ARBA00004370"/>
    </source>
</evidence>
<protein>
    <recommendedName>
        <fullName evidence="6">G-protein coupled receptors family 1 profile domain-containing protein</fullName>
    </recommendedName>
</protein>
<gene>
    <name evidence="7" type="ORF">L596_019718</name>
</gene>
<feature type="transmembrane region" description="Helical" evidence="5">
    <location>
        <begin position="55"/>
        <end position="77"/>
    </location>
</feature>
<dbReference type="SMART" id="SM01381">
    <property type="entry name" value="7TM_GPCR_Srsx"/>
    <property type="match status" value="1"/>
</dbReference>
<dbReference type="OrthoDB" id="5864694at2759"/>
<feature type="transmembrane region" description="Helical" evidence="5">
    <location>
        <begin position="89"/>
        <end position="111"/>
    </location>
</feature>
<reference evidence="7 8" key="2">
    <citation type="journal article" date="2019" name="G3 (Bethesda)">
        <title>Hybrid Assembly of the Genome of the Entomopathogenic Nematode Steinernema carpocapsae Identifies the X-Chromosome.</title>
        <authorList>
            <person name="Serra L."/>
            <person name="Macchietto M."/>
            <person name="Macias-Munoz A."/>
            <person name="McGill C.J."/>
            <person name="Rodriguez I.M."/>
            <person name="Rodriguez B."/>
            <person name="Murad R."/>
            <person name="Mortazavi A."/>
        </authorList>
    </citation>
    <scope>NUCLEOTIDE SEQUENCE [LARGE SCALE GENOMIC DNA]</scope>
    <source>
        <strain evidence="7 8">ALL</strain>
    </source>
</reference>
<keyword evidence="2 5" id="KW-0812">Transmembrane</keyword>
<dbReference type="Pfam" id="PF10320">
    <property type="entry name" value="7TM_GPCR_Srsx"/>
    <property type="match status" value="1"/>
</dbReference>
<reference evidence="7 8" key="1">
    <citation type="journal article" date="2015" name="Genome Biol.">
        <title>Comparative genomics of Steinernema reveals deeply conserved gene regulatory networks.</title>
        <authorList>
            <person name="Dillman A.R."/>
            <person name="Macchietto M."/>
            <person name="Porter C.F."/>
            <person name="Rogers A."/>
            <person name="Williams B."/>
            <person name="Antoshechkin I."/>
            <person name="Lee M.M."/>
            <person name="Goodwin Z."/>
            <person name="Lu X."/>
            <person name="Lewis E.E."/>
            <person name="Goodrich-Blair H."/>
            <person name="Stock S.P."/>
            <person name="Adams B.J."/>
            <person name="Sternberg P.W."/>
            <person name="Mortazavi A."/>
        </authorList>
    </citation>
    <scope>NUCLEOTIDE SEQUENCE [LARGE SCALE GENOMIC DNA]</scope>
    <source>
        <strain evidence="7 8">ALL</strain>
    </source>
</reference>
<dbReference type="PANTHER" id="PTHR23360:SF16">
    <property type="entry name" value="G-PROTEIN COUPLED RECEPTORS FAMILY 1 PROFILE DOMAIN-CONTAINING PROTEIN"/>
    <property type="match status" value="1"/>
</dbReference>
<evidence type="ECO:0000259" key="6">
    <source>
        <dbReference type="PROSITE" id="PS50262"/>
    </source>
</evidence>
<evidence type="ECO:0000256" key="3">
    <source>
        <dbReference type="ARBA" id="ARBA00022989"/>
    </source>
</evidence>